<dbReference type="PANTHER" id="PTHR33745:SF3">
    <property type="entry name" value="RSBT CO-ANTAGONIST PROTEIN RSBRC"/>
    <property type="match status" value="1"/>
</dbReference>
<name>A0A4R5VN76_9BACI</name>
<dbReference type="AlphaFoldDB" id="A0A4R5VN76"/>
<evidence type="ECO:0000313" key="3">
    <source>
        <dbReference type="EMBL" id="TDK59438.1"/>
    </source>
</evidence>
<evidence type="ECO:0000259" key="2">
    <source>
        <dbReference type="PROSITE" id="PS50801"/>
    </source>
</evidence>
<feature type="domain" description="STAS" evidence="2">
    <location>
        <begin position="166"/>
        <end position="277"/>
    </location>
</feature>
<accession>A0A4R5VN76</accession>
<comment type="caution">
    <text evidence="3">The sequence shown here is derived from an EMBL/GenBank/DDBJ whole genome shotgun (WGS) entry which is preliminary data.</text>
</comment>
<dbReference type="InterPro" id="IPR051932">
    <property type="entry name" value="Bact_StressResp_Reg"/>
</dbReference>
<dbReference type="CDD" id="cd07041">
    <property type="entry name" value="STAS_RsbR_RsbS_like"/>
    <property type="match status" value="1"/>
</dbReference>
<reference evidence="3 4" key="1">
    <citation type="submission" date="2019-03" db="EMBL/GenBank/DDBJ databases">
        <title>Bacillus niacini sp. nov. a Nicotinate-Metabolizing Mesophile Isolated from Soil.</title>
        <authorList>
            <person name="Zhang G."/>
        </authorList>
    </citation>
    <scope>NUCLEOTIDE SEQUENCE [LARGE SCALE GENOMIC DNA]</scope>
    <source>
        <strain evidence="3 4">WN066</strain>
    </source>
</reference>
<proteinExistence type="predicted"/>
<evidence type="ECO:0000256" key="1">
    <source>
        <dbReference type="ARBA" id="ARBA00022553"/>
    </source>
</evidence>
<dbReference type="PROSITE" id="PS50801">
    <property type="entry name" value="STAS"/>
    <property type="match status" value="1"/>
</dbReference>
<dbReference type="InterPro" id="IPR036513">
    <property type="entry name" value="STAS_dom_sf"/>
</dbReference>
<sequence>MKNNELYHFLLRKTWKLTEQWYDSLDKSNASGVYASQDPKVINTLKQQNYEFHLQFCNAFNEEISNEQFYQEFEEWVMTVARDEQHLRTPIPFILREFFRVQEQYLDLVQEFIQLHEHEYSDENINTWNRTIVKNFNLIIAWFTQESYQYAELKLKSQQELINELSSPVICLNDNVALLPLIGDIDRERAKFLLENTLKQCTKLNIHHLLIDLSGVVKVDTMVALQIYQLIKALSLINVDSTLSGIRPEIAKTAVQLGIDFNKIPIVSTLKRAIKGLV</sequence>
<gene>
    <name evidence="3" type="ORF">E2K98_19645</name>
</gene>
<keyword evidence="1" id="KW-0597">Phosphoprotein</keyword>
<dbReference type="Pfam" id="PF01740">
    <property type="entry name" value="STAS"/>
    <property type="match status" value="1"/>
</dbReference>
<dbReference type="EMBL" id="SMYO01000009">
    <property type="protein sequence ID" value="TDK59438.1"/>
    <property type="molecule type" value="Genomic_DNA"/>
</dbReference>
<dbReference type="Gene3D" id="3.30.750.24">
    <property type="entry name" value="STAS domain"/>
    <property type="match status" value="1"/>
</dbReference>
<protein>
    <submittedName>
        <fullName evidence="3">STAS domain-containing protein</fullName>
    </submittedName>
</protein>
<evidence type="ECO:0000313" key="4">
    <source>
        <dbReference type="Proteomes" id="UP000295132"/>
    </source>
</evidence>
<dbReference type="PANTHER" id="PTHR33745">
    <property type="entry name" value="RSBT ANTAGONIST PROTEIN RSBS-RELATED"/>
    <property type="match status" value="1"/>
</dbReference>
<dbReference type="SUPFAM" id="SSF52091">
    <property type="entry name" value="SpoIIaa-like"/>
    <property type="match status" value="1"/>
</dbReference>
<dbReference type="Proteomes" id="UP000295132">
    <property type="component" value="Unassembled WGS sequence"/>
</dbReference>
<organism evidence="3 4">
    <name type="scientific">Bacillus salipaludis</name>
    <dbReference type="NCBI Taxonomy" id="2547811"/>
    <lineage>
        <taxon>Bacteria</taxon>
        <taxon>Bacillati</taxon>
        <taxon>Bacillota</taxon>
        <taxon>Bacilli</taxon>
        <taxon>Bacillales</taxon>
        <taxon>Bacillaceae</taxon>
        <taxon>Bacillus</taxon>
    </lineage>
</organism>
<dbReference type="InterPro" id="IPR002645">
    <property type="entry name" value="STAS_dom"/>
</dbReference>
<dbReference type="RefSeq" id="WP_133337080.1">
    <property type="nucleotide sequence ID" value="NZ_SMYO01000009.1"/>
</dbReference>